<accession>A0A930VZ66</accession>
<feature type="transmembrane region" description="Helical" evidence="1">
    <location>
        <begin position="6"/>
        <end position="39"/>
    </location>
</feature>
<feature type="transmembrane region" description="Helical" evidence="1">
    <location>
        <begin position="75"/>
        <end position="94"/>
    </location>
</feature>
<feature type="non-terminal residue" evidence="2">
    <location>
        <position position="1"/>
    </location>
</feature>
<gene>
    <name evidence="2" type="ORF">HXK26_07515</name>
</gene>
<keyword evidence="1" id="KW-0812">Transmembrane</keyword>
<dbReference type="AlphaFoldDB" id="A0A930VZ66"/>
<sequence length="175" mass="19708">NINMMLLPWIVCFIAIPIDTWIGGIVSILLAAIVPLLFLKWKPTVYDCTTIPLVIAAGLVSLMGVPARFVVPGSYLAFGTMWFSSVFFRLPLSAHYSMNRYGYEKALSNALFIATNRILSCCWGVLYLLTPIWTYVLMGSPIARYTGLINSVLPALMGIFTVWFQKWYPAYYART</sequence>
<feature type="transmembrane region" description="Helical" evidence="1">
    <location>
        <begin position="106"/>
        <end position="130"/>
    </location>
</feature>
<feature type="transmembrane region" description="Helical" evidence="1">
    <location>
        <begin position="51"/>
        <end position="69"/>
    </location>
</feature>
<feature type="transmembrane region" description="Helical" evidence="1">
    <location>
        <begin position="142"/>
        <end position="164"/>
    </location>
</feature>
<comment type="caution">
    <text evidence="2">The sequence shown here is derived from an EMBL/GenBank/DDBJ whole genome shotgun (WGS) entry which is preliminary data.</text>
</comment>
<keyword evidence="1" id="KW-0472">Membrane</keyword>
<evidence type="ECO:0000313" key="3">
    <source>
        <dbReference type="Proteomes" id="UP000698335"/>
    </source>
</evidence>
<evidence type="ECO:0000313" key="2">
    <source>
        <dbReference type="EMBL" id="MBF4808524.1"/>
    </source>
</evidence>
<protein>
    <submittedName>
        <fullName evidence="2">NAD(P)H dehydrogenase</fullName>
    </submittedName>
</protein>
<reference evidence="2" key="1">
    <citation type="submission" date="2020-04" db="EMBL/GenBank/DDBJ databases">
        <title>Deep metagenomics examines the oral microbiome during advanced dental caries in children, revealing novel taxa and co-occurrences with host molecules.</title>
        <authorList>
            <person name="Baker J.L."/>
            <person name="Morton J.T."/>
            <person name="Dinis M."/>
            <person name="Alvarez R."/>
            <person name="Tran N.C."/>
            <person name="Knight R."/>
            <person name="Edlund A."/>
        </authorList>
    </citation>
    <scope>NUCLEOTIDE SEQUENCE</scope>
    <source>
        <strain evidence="2">JCVI_38_bin.5</strain>
    </source>
</reference>
<keyword evidence="1" id="KW-1133">Transmembrane helix</keyword>
<name>A0A930VZ66_9ACTN</name>
<organism evidence="2 3">
    <name type="scientific">Lancefieldella rimae</name>
    <dbReference type="NCBI Taxonomy" id="1383"/>
    <lineage>
        <taxon>Bacteria</taxon>
        <taxon>Bacillati</taxon>
        <taxon>Actinomycetota</taxon>
        <taxon>Coriobacteriia</taxon>
        <taxon>Coriobacteriales</taxon>
        <taxon>Atopobiaceae</taxon>
        <taxon>Lancefieldella</taxon>
    </lineage>
</organism>
<dbReference type="EMBL" id="JABZGW010000418">
    <property type="protein sequence ID" value="MBF4808524.1"/>
    <property type="molecule type" value="Genomic_DNA"/>
</dbReference>
<evidence type="ECO:0000256" key="1">
    <source>
        <dbReference type="SAM" id="Phobius"/>
    </source>
</evidence>
<proteinExistence type="predicted"/>
<dbReference type="Proteomes" id="UP000698335">
    <property type="component" value="Unassembled WGS sequence"/>
</dbReference>